<dbReference type="AlphaFoldDB" id="A0A1Z2XV19"/>
<reference evidence="2 4" key="3">
    <citation type="submission" date="2020-11" db="EMBL/GenBank/DDBJ databases">
        <title>Closed and high quality bacterial genomes of the OMM12 community.</title>
        <authorList>
            <person name="Marbouty M."/>
            <person name="Lamy-Besnier Q."/>
            <person name="Debarbieux L."/>
            <person name="Koszul R."/>
        </authorList>
    </citation>
    <scope>NUCLEOTIDE SEQUENCE [LARGE SCALE GENOMIC DNA]</scope>
    <source>
        <strain evidence="2 4">KB18</strain>
    </source>
</reference>
<gene>
    <name evidence="1" type="ORF">ADH66_17450</name>
    <name evidence="2" type="ORF">I5Q82_07845</name>
</gene>
<dbReference type="EMBL" id="CP065321">
    <property type="protein sequence ID" value="QQR31563.1"/>
    <property type="molecule type" value="Genomic_DNA"/>
</dbReference>
<reference evidence="3" key="2">
    <citation type="submission" date="2017-05" db="EMBL/GenBank/DDBJ databases">
        <title>Improved OligoMM genomes.</title>
        <authorList>
            <person name="Garzetti D."/>
        </authorList>
    </citation>
    <scope>NUCLEOTIDE SEQUENCE [LARGE SCALE GENOMIC DNA]</scope>
    <source>
        <strain evidence="3">KB18</strain>
    </source>
</reference>
<accession>A0A1Z2XV19</accession>
<proteinExistence type="predicted"/>
<evidence type="ECO:0000313" key="2">
    <source>
        <dbReference type="EMBL" id="QQR31563.1"/>
    </source>
</evidence>
<dbReference type="Proteomes" id="UP000196710">
    <property type="component" value="Chromosome"/>
</dbReference>
<keyword evidence="3" id="KW-1185">Reference proteome</keyword>
<evidence type="ECO:0000313" key="3">
    <source>
        <dbReference type="Proteomes" id="UP000196710"/>
    </source>
</evidence>
<dbReference type="KEGG" id="amur:ADH66_17450"/>
<organism evidence="2 4">
    <name type="scientific">Acutalibacter muris</name>
    <dbReference type="NCBI Taxonomy" id="1796620"/>
    <lineage>
        <taxon>Bacteria</taxon>
        <taxon>Bacillati</taxon>
        <taxon>Bacillota</taxon>
        <taxon>Clostridia</taxon>
        <taxon>Eubacteriales</taxon>
        <taxon>Acutalibacteraceae</taxon>
        <taxon>Acutalibacter</taxon>
    </lineage>
</organism>
<sequence>MAKAKEPVITVSTVFAGRQTDRQAFIDLIIQKKEIAKVQLSLDAGRAAGYNEITPKRGIHSGMEVKNED</sequence>
<dbReference type="RefSeq" id="WP_066538190.1">
    <property type="nucleotide sequence ID" value="NZ_CP021422.1"/>
</dbReference>
<dbReference type="EMBL" id="CP021422">
    <property type="protein sequence ID" value="ASB42285.1"/>
    <property type="molecule type" value="Genomic_DNA"/>
</dbReference>
<protein>
    <submittedName>
        <fullName evidence="2">Uncharacterized protein</fullName>
    </submittedName>
</protein>
<dbReference type="Proteomes" id="UP000596035">
    <property type="component" value="Chromosome"/>
</dbReference>
<evidence type="ECO:0000313" key="1">
    <source>
        <dbReference type="EMBL" id="ASB42285.1"/>
    </source>
</evidence>
<evidence type="ECO:0000313" key="4">
    <source>
        <dbReference type="Proteomes" id="UP000596035"/>
    </source>
</evidence>
<reference evidence="1" key="1">
    <citation type="journal article" date="2017" name="Genome Announc.">
        <title>High-Quality Whole-Genome Sequences of the Oligo-Mouse-Microbiota Bacterial Community.</title>
        <authorList>
            <person name="Garzetti D."/>
            <person name="Brugiroux S."/>
            <person name="Bunk B."/>
            <person name="Pukall R."/>
            <person name="McCoy K.D."/>
            <person name="Macpherson A.J."/>
            <person name="Stecher B."/>
        </authorList>
    </citation>
    <scope>NUCLEOTIDE SEQUENCE</scope>
    <source>
        <strain evidence="1">KB18</strain>
    </source>
</reference>
<name>A0A1Z2XV19_9FIRM</name>